<evidence type="ECO:0000256" key="2">
    <source>
        <dbReference type="SAM" id="Phobius"/>
    </source>
</evidence>
<proteinExistence type="predicted"/>
<gene>
    <name evidence="3" type="ORF">MSPICULIGERA_LOCUS11708</name>
</gene>
<keyword evidence="2" id="KW-0472">Membrane</keyword>
<sequence length="174" mass="18754">MAEVGNSSSAPEMILVVFLLWLYYQYAKNKEAAPKKAESGVQTCSTQGTSVSRIVSEINRKTARSGASIETALSPLHHDLTPTSSQVKTGRAESVEDTRKKFEQQPPAAATEQQQQKSAYSVSSESFPVKLGTPYQAPSGTNSGYARLPGAERTPSPNPRAIKPASHTSHEAYK</sequence>
<feature type="region of interest" description="Disordered" evidence="1">
    <location>
        <begin position="61"/>
        <end position="174"/>
    </location>
</feature>
<feature type="transmembrane region" description="Helical" evidence="2">
    <location>
        <begin position="6"/>
        <end position="26"/>
    </location>
</feature>
<keyword evidence="2" id="KW-1133">Transmembrane helix</keyword>
<name>A0AA36CSF6_9BILA</name>
<evidence type="ECO:0000256" key="1">
    <source>
        <dbReference type="SAM" id="MobiDB-lite"/>
    </source>
</evidence>
<keyword evidence="2" id="KW-0812">Transmembrane</keyword>
<reference evidence="3" key="1">
    <citation type="submission" date="2023-06" db="EMBL/GenBank/DDBJ databases">
        <authorList>
            <person name="Delattre M."/>
        </authorList>
    </citation>
    <scope>NUCLEOTIDE SEQUENCE</scope>
    <source>
        <strain evidence="3">AF72</strain>
    </source>
</reference>
<feature type="compositionally biased region" description="Low complexity" evidence="1">
    <location>
        <begin position="104"/>
        <end position="116"/>
    </location>
</feature>
<dbReference type="AlphaFoldDB" id="A0AA36CSF6"/>
<protein>
    <submittedName>
        <fullName evidence="3">Uncharacterized protein</fullName>
    </submittedName>
</protein>
<evidence type="ECO:0000313" key="4">
    <source>
        <dbReference type="Proteomes" id="UP001177023"/>
    </source>
</evidence>
<organism evidence="3 4">
    <name type="scientific">Mesorhabditis spiculigera</name>
    <dbReference type="NCBI Taxonomy" id="96644"/>
    <lineage>
        <taxon>Eukaryota</taxon>
        <taxon>Metazoa</taxon>
        <taxon>Ecdysozoa</taxon>
        <taxon>Nematoda</taxon>
        <taxon>Chromadorea</taxon>
        <taxon>Rhabditida</taxon>
        <taxon>Rhabditina</taxon>
        <taxon>Rhabditomorpha</taxon>
        <taxon>Rhabditoidea</taxon>
        <taxon>Rhabditidae</taxon>
        <taxon>Mesorhabditinae</taxon>
        <taxon>Mesorhabditis</taxon>
    </lineage>
</organism>
<keyword evidence="4" id="KW-1185">Reference proteome</keyword>
<evidence type="ECO:0000313" key="3">
    <source>
        <dbReference type="EMBL" id="CAJ0573347.1"/>
    </source>
</evidence>
<comment type="caution">
    <text evidence="3">The sequence shown here is derived from an EMBL/GenBank/DDBJ whole genome shotgun (WGS) entry which is preliminary data.</text>
</comment>
<dbReference type="Proteomes" id="UP001177023">
    <property type="component" value="Unassembled WGS sequence"/>
</dbReference>
<feature type="compositionally biased region" description="Polar residues" evidence="1">
    <location>
        <begin position="117"/>
        <end position="126"/>
    </location>
</feature>
<feature type="non-terminal residue" evidence="3">
    <location>
        <position position="174"/>
    </location>
</feature>
<accession>A0AA36CSF6</accession>
<dbReference type="EMBL" id="CATQJA010002617">
    <property type="protein sequence ID" value="CAJ0573347.1"/>
    <property type="molecule type" value="Genomic_DNA"/>
</dbReference>
<feature type="compositionally biased region" description="Basic and acidic residues" evidence="1">
    <location>
        <begin position="90"/>
        <end position="103"/>
    </location>
</feature>